<dbReference type="GO" id="GO:0016787">
    <property type="term" value="F:hydrolase activity"/>
    <property type="evidence" value="ECO:0007669"/>
    <property type="project" value="UniProtKB-KW"/>
</dbReference>
<dbReference type="AlphaFoldDB" id="A0A518EMN1"/>
<keyword evidence="2" id="KW-1185">Reference proteome</keyword>
<reference evidence="1 2" key="1">
    <citation type="submission" date="2019-02" db="EMBL/GenBank/DDBJ databases">
        <title>Deep-cultivation of Planctomycetes and their phenomic and genomic characterization uncovers novel biology.</title>
        <authorList>
            <person name="Wiegand S."/>
            <person name="Jogler M."/>
            <person name="Boedeker C."/>
            <person name="Pinto D."/>
            <person name="Vollmers J."/>
            <person name="Rivas-Marin E."/>
            <person name="Kohn T."/>
            <person name="Peeters S.H."/>
            <person name="Heuer A."/>
            <person name="Rast P."/>
            <person name="Oberbeckmann S."/>
            <person name="Bunk B."/>
            <person name="Jeske O."/>
            <person name="Meyerdierks A."/>
            <person name="Storesund J.E."/>
            <person name="Kallscheuer N."/>
            <person name="Luecker S."/>
            <person name="Lage O.M."/>
            <person name="Pohl T."/>
            <person name="Merkel B.J."/>
            <person name="Hornburger P."/>
            <person name="Mueller R.-W."/>
            <person name="Bruemmer F."/>
            <person name="Labrenz M."/>
            <person name="Spormann A.M."/>
            <person name="Op den Camp H."/>
            <person name="Overmann J."/>
            <person name="Amann R."/>
            <person name="Jetten M.S.M."/>
            <person name="Mascher T."/>
            <person name="Medema M.H."/>
            <person name="Devos D.P."/>
            <person name="Kaster A.-K."/>
            <person name="Ovreas L."/>
            <person name="Rohde M."/>
            <person name="Galperin M.Y."/>
            <person name="Jogler C."/>
        </authorList>
    </citation>
    <scope>NUCLEOTIDE SEQUENCE [LARGE SCALE GENOMIC DNA]</scope>
    <source>
        <strain evidence="1 2">Poly30</strain>
    </source>
</reference>
<accession>A0A518EMN1</accession>
<dbReference type="PROSITE" id="PS51257">
    <property type="entry name" value="PROKAR_LIPOPROTEIN"/>
    <property type="match status" value="1"/>
</dbReference>
<dbReference type="Gene3D" id="3.40.50.1820">
    <property type="entry name" value="alpha/beta hydrolase"/>
    <property type="match status" value="1"/>
</dbReference>
<dbReference type="EMBL" id="CP036434">
    <property type="protein sequence ID" value="QDV05336.1"/>
    <property type="molecule type" value="Genomic_DNA"/>
</dbReference>
<evidence type="ECO:0000313" key="1">
    <source>
        <dbReference type="EMBL" id="QDV05336.1"/>
    </source>
</evidence>
<sequence length="532" mass="58053">MDSLQRITILKRVVRVFAQASAAAVLLAGCFTPPVVGRAHSDSWTLETSDYPKDSSLVEVVHFDGDGDPAPTLRGIFVPSDTGAPVVVHFAESAASVTSHLHARGQYHDLAELGFASLAVDYRGVGLSDGEPSPRALEDDALAIWDHALGLVGGDSNRLLVRGCSLGTIAAASLLARGIRPAACIAIAPVRPQTVAKRYGYARFWNPAVWLAAPFLRTFSTADPLRWLGEPGVPRFVLTSPEDELLGERDFERLRSRVEASGGVMEVPERLRSVLINDDPIMKALKKHIGVSLWAFSVYTAESAFLAERFPDLPNLEERRERIARLGSRGAVAAVWSEPNKLARLDQVLARHRSAPPDLLLAAANLWTLEEMDSFDAWFLPVLADDDRETYWQRSYSQLLKQLELGDPGGRLPIELIVAARRLLGQDVGRGGQPRWSRARIEALLHAFFGEEVPGRVFATDGSTLAENESWRFGVAEKGRVTYAERQGTVTQSGTLSVAPLAEAFAADAEGRSEAEARRRLRKCLLKAAGIS</sequence>
<dbReference type="OrthoDB" id="9777090at2"/>
<gene>
    <name evidence="1" type="ORF">Poly30_08330</name>
</gene>
<protein>
    <submittedName>
        <fullName evidence="1">Alpha/beta hydrolase family protein</fullName>
    </submittedName>
</protein>
<dbReference type="PANTHER" id="PTHR12277">
    <property type="entry name" value="ALPHA/BETA HYDROLASE DOMAIN-CONTAINING PROTEIN"/>
    <property type="match status" value="1"/>
</dbReference>
<dbReference type="PANTHER" id="PTHR12277:SF81">
    <property type="entry name" value="PROTEIN ABHD13"/>
    <property type="match status" value="1"/>
</dbReference>
<dbReference type="Proteomes" id="UP000320390">
    <property type="component" value="Chromosome"/>
</dbReference>
<dbReference type="InterPro" id="IPR029058">
    <property type="entry name" value="AB_hydrolase_fold"/>
</dbReference>
<keyword evidence="1" id="KW-0378">Hydrolase</keyword>
<dbReference type="RefSeq" id="WP_145194750.1">
    <property type="nucleotide sequence ID" value="NZ_CP036434.1"/>
</dbReference>
<evidence type="ECO:0000313" key="2">
    <source>
        <dbReference type="Proteomes" id="UP000320390"/>
    </source>
</evidence>
<proteinExistence type="predicted"/>
<name>A0A518EMN1_9BACT</name>
<dbReference type="SUPFAM" id="SSF53474">
    <property type="entry name" value="alpha/beta-Hydrolases"/>
    <property type="match status" value="1"/>
</dbReference>
<organism evidence="1 2">
    <name type="scientific">Saltatorellus ferox</name>
    <dbReference type="NCBI Taxonomy" id="2528018"/>
    <lineage>
        <taxon>Bacteria</taxon>
        <taxon>Pseudomonadati</taxon>
        <taxon>Planctomycetota</taxon>
        <taxon>Planctomycetia</taxon>
        <taxon>Planctomycetia incertae sedis</taxon>
        <taxon>Saltatorellus</taxon>
    </lineage>
</organism>